<sequence>MARLGDSVVAGLSLAVVLAMAVSLAAAGALTVVNPDSVYPEGPLVRDGTLYYAEMGSDRVMAWDGVSNTVLWSRPGCLPTTVAAWAADELIVLCHREELLARIGLDGETLGLIDADETGQGFPNPNAATSDGRGGLYFSSSGRFAPRAAATGAILHLDRDGRLSRVAEDIHYANGVALSPDGGTLFVSEHLSRNVLAFDVAGDGSLSGRRVFLRLDDLVGSDAERGWEVGPDGLAVDRRGNLYIAEYGGGRLVVVDAGGAHLATIPVPNAFVTSMALSADEAQLFITAPDSQFATGGAVYAIANPVRQPD</sequence>
<dbReference type="Proteomes" id="UP000199071">
    <property type="component" value="Unassembled WGS sequence"/>
</dbReference>
<dbReference type="PANTHER" id="PTHR47572">
    <property type="entry name" value="LIPOPROTEIN-RELATED"/>
    <property type="match status" value="1"/>
</dbReference>
<dbReference type="STRING" id="665467.SAMN02982931_00012"/>
<reference evidence="3 4" key="1">
    <citation type="submission" date="2016-10" db="EMBL/GenBank/DDBJ databases">
        <authorList>
            <person name="de Groot N.N."/>
        </authorList>
    </citation>
    <scope>NUCLEOTIDE SEQUENCE [LARGE SCALE GENOMIC DNA]</scope>
    <source>
        <strain evidence="3 4">ATCC 35022</strain>
    </source>
</reference>
<dbReference type="EMBL" id="FMXQ01000001">
    <property type="protein sequence ID" value="SDB01995.1"/>
    <property type="molecule type" value="Genomic_DNA"/>
</dbReference>
<dbReference type="Pfam" id="PF08450">
    <property type="entry name" value="SGL"/>
    <property type="match status" value="1"/>
</dbReference>
<accession>A0A1G6A0R2</accession>
<dbReference type="OrthoDB" id="30052at2"/>
<dbReference type="SUPFAM" id="SSF63829">
    <property type="entry name" value="Calcium-dependent phosphotriesterase"/>
    <property type="match status" value="1"/>
</dbReference>
<dbReference type="InterPro" id="IPR013658">
    <property type="entry name" value="SGL"/>
</dbReference>
<dbReference type="InterPro" id="IPR051262">
    <property type="entry name" value="SMP-30/CGR1_Lactonase"/>
</dbReference>
<evidence type="ECO:0000259" key="2">
    <source>
        <dbReference type="Pfam" id="PF08450"/>
    </source>
</evidence>
<dbReference type="PANTHER" id="PTHR47572:SF4">
    <property type="entry name" value="LACTONASE DRP35"/>
    <property type="match status" value="1"/>
</dbReference>
<dbReference type="InterPro" id="IPR011042">
    <property type="entry name" value="6-blade_b-propeller_TolB-like"/>
</dbReference>
<dbReference type="GO" id="GO:0016787">
    <property type="term" value="F:hydrolase activity"/>
    <property type="evidence" value="ECO:0007669"/>
    <property type="project" value="UniProtKB-KW"/>
</dbReference>
<evidence type="ECO:0000313" key="3">
    <source>
        <dbReference type="EMBL" id="SDB01995.1"/>
    </source>
</evidence>
<keyword evidence="4" id="KW-1185">Reference proteome</keyword>
<evidence type="ECO:0000256" key="1">
    <source>
        <dbReference type="ARBA" id="ARBA00022801"/>
    </source>
</evidence>
<gene>
    <name evidence="3" type="ORF">SAMN02982931_00012</name>
</gene>
<feature type="domain" description="SMP-30/Gluconolactonase/LRE-like region" evidence="2">
    <location>
        <begin position="40"/>
        <end position="288"/>
    </location>
</feature>
<protein>
    <submittedName>
        <fullName evidence="3">SMP-30/Gluconolaconase/LRE-like region-containing protein</fullName>
    </submittedName>
</protein>
<proteinExistence type="predicted"/>
<dbReference type="AlphaFoldDB" id="A0A1G6A0R2"/>
<dbReference type="RefSeq" id="WP_090874188.1">
    <property type="nucleotide sequence ID" value="NZ_FMXQ01000001.1"/>
</dbReference>
<dbReference type="Gene3D" id="2.120.10.30">
    <property type="entry name" value="TolB, C-terminal domain"/>
    <property type="match status" value="1"/>
</dbReference>
<name>A0A1G6A0R2_9HYPH</name>
<organism evidence="3 4">
    <name type="scientific">Bauldia litoralis</name>
    <dbReference type="NCBI Taxonomy" id="665467"/>
    <lineage>
        <taxon>Bacteria</taxon>
        <taxon>Pseudomonadati</taxon>
        <taxon>Pseudomonadota</taxon>
        <taxon>Alphaproteobacteria</taxon>
        <taxon>Hyphomicrobiales</taxon>
        <taxon>Kaistiaceae</taxon>
        <taxon>Bauldia</taxon>
    </lineage>
</organism>
<evidence type="ECO:0000313" key="4">
    <source>
        <dbReference type="Proteomes" id="UP000199071"/>
    </source>
</evidence>
<keyword evidence="1" id="KW-0378">Hydrolase</keyword>